<dbReference type="EMBL" id="JAAIIH010000023">
    <property type="protein sequence ID" value="NMN01326.1"/>
    <property type="molecule type" value="Genomic_DNA"/>
</dbReference>
<reference evidence="1 2" key="1">
    <citation type="submission" date="2020-02" db="EMBL/GenBank/DDBJ databases">
        <title>Characterization of phylogenetic diversity of novel bifidobacterial species isolated in Czech ZOOs.</title>
        <authorList>
            <person name="Lugli G.A."/>
            <person name="Vera N.B."/>
            <person name="Ventura M."/>
        </authorList>
    </citation>
    <scope>NUCLEOTIDE SEQUENCE [LARGE SCALE GENOMIC DNA]</scope>
    <source>
        <strain evidence="1 2">DSM 109958</strain>
    </source>
</reference>
<keyword evidence="2" id="KW-1185">Reference proteome</keyword>
<sequence length="114" mass="12972">MWLGGRDRLGLSATARLVLQYMAFKALDNGGSGVGDERRYRQTRDGRPAQLFTMSREKTLYELGINERSYQRQLAELRKRGLVTIGETAHRGRSQSYRLHVAEMFDTMGGDANM</sequence>
<proteinExistence type="predicted"/>
<protein>
    <submittedName>
        <fullName evidence="1">Uncharacterized protein</fullName>
    </submittedName>
</protein>
<dbReference type="AlphaFoldDB" id="A0A7Y0HYI5"/>
<comment type="caution">
    <text evidence="1">The sequence shown here is derived from an EMBL/GenBank/DDBJ whole genome shotgun (WGS) entry which is preliminary data.</text>
</comment>
<accession>A0A7Y0HYI5</accession>
<gene>
    <name evidence="1" type="ORF">G1C96_1915</name>
</gene>
<organism evidence="1 2">
    <name type="scientific">Bifidobacterium moraviense</name>
    <dbReference type="NCBI Taxonomy" id="2675323"/>
    <lineage>
        <taxon>Bacteria</taxon>
        <taxon>Bacillati</taxon>
        <taxon>Actinomycetota</taxon>
        <taxon>Actinomycetes</taxon>
        <taxon>Bifidobacteriales</taxon>
        <taxon>Bifidobacteriaceae</taxon>
        <taxon>Bifidobacterium</taxon>
    </lineage>
</organism>
<evidence type="ECO:0000313" key="1">
    <source>
        <dbReference type="EMBL" id="NMN01326.1"/>
    </source>
</evidence>
<name>A0A7Y0HYI5_9BIFI</name>
<dbReference type="Proteomes" id="UP000588277">
    <property type="component" value="Unassembled WGS sequence"/>
</dbReference>
<evidence type="ECO:0000313" key="2">
    <source>
        <dbReference type="Proteomes" id="UP000588277"/>
    </source>
</evidence>